<sequence length="952" mass="101205">MSAVPPRPVPLLVGRSAQLDELRRTWSAALTDGARLTLVAGEAGMGKTTLVAAFAESLDDAEVVTGQCVAFAGEGMPYAAVAQIVRDLVRRYGQDQVIGWAGAGWTSLGTLLPGLTPAPGGADVERLRLYEAVTLVLEEAARRHPLLVVVEDLHWGDQSTWHLLRFLGAALTDAPVMILATYREEELHRRHPLRPVLAELLRQRGTTRLDLGPLDAAGTADLVAAVGSPPPGVAAAIYRRSDGVPYFVEELARAAADGVTMPGTLRDALLGRVRALSEETQHVLRTAAAAGTQFEHELLAAVSDLPAPALDAALREAVDAVVLVPDETGYRFRHALLHEVVQDDLLPGEHTRLHARYAAVLTERPELSAARGHDLVHHLFAAHRLDEAFRAALASAEDGATAPHEALALYERALEVWDLVREPAAVAGDHDVVLERAARAAIWAGEAERALALVEAALRGTPADAAPEVRAYRLVIQGRALGNLMRPGGPEVLAEAVALTGDRPPTRQRAMALELLSAQLGLAGRHREAIAVADEAIAVATALDEPAYRGSARNTRAMALCALGDEEAGLAELAAARADSTARSRIAMRFWINWSNQLNLAGRFQEAKEAALAGVEMTRALGLERSGGVMLFGNAAEPMIALGELAAAERMVDRAIELVPPQNYVLHLRILRAWLALWHDRPEEVEQTLADFASVAEGHSPQTQFQGELTLLTAWLALLGPRPDPGRAWDATQRMLRAPGGHVPNRLWQVAHLAAAALRLRADDAVPADRALLAGQVAEIPAALVRPTWAPMVAAELAGDAATWRSALADPGVLAGPAVLGPYAGLQLARCLAGQDRAGAEPVLAAARREAERIGARLLTRHLDDVAQRAGLGTPRRRGADPTALTVREREVLALVAAGRSNGEIAAELFISTKTASVHVSNILAKLGVPTRGAAGALAHSRPDLLGEPAVR</sequence>
<evidence type="ECO:0000313" key="4">
    <source>
        <dbReference type="EMBL" id="KAE8765540.1"/>
    </source>
</evidence>
<proteinExistence type="predicted"/>
<dbReference type="PANTHER" id="PTHR16305">
    <property type="entry name" value="TESTICULAR SOLUBLE ADENYLYL CYCLASE"/>
    <property type="match status" value="1"/>
</dbReference>
<dbReference type="GO" id="GO:0005524">
    <property type="term" value="F:ATP binding"/>
    <property type="evidence" value="ECO:0007669"/>
    <property type="project" value="UniProtKB-KW"/>
</dbReference>
<dbReference type="GO" id="GO:0005737">
    <property type="term" value="C:cytoplasm"/>
    <property type="evidence" value="ECO:0007669"/>
    <property type="project" value="TreeGrafter"/>
</dbReference>
<dbReference type="GO" id="GO:0006355">
    <property type="term" value="P:regulation of DNA-templated transcription"/>
    <property type="evidence" value="ECO:0007669"/>
    <property type="project" value="InterPro"/>
</dbReference>
<dbReference type="GO" id="GO:0004016">
    <property type="term" value="F:adenylate cyclase activity"/>
    <property type="evidence" value="ECO:0007669"/>
    <property type="project" value="TreeGrafter"/>
</dbReference>
<dbReference type="Proteomes" id="UP000451860">
    <property type="component" value="Unassembled WGS sequence"/>
</dbReference>
<reference evidence="4 5" key="1">
    <citation type="submission" date="2019-10" db="EMBL/GenBank/DDBJ databases">
        <title>Georgenia wutianyii sp. nov. and Georgenia yuyongxinii sp. nov. isolated from plateau pika (Ochotona curzoniae) in the Qinghai-Tibet plateau of China.</title>
        <authorList>
            <person name="Tian Z."/>
        </authorList>
    </citation>
    <scope>NUCLEOTIDE SEQUENCE [LARGE SCALE GENOMIC DNA]</scope>
    <source>
        <strain evidence="4 5">DSM 21501</strain>
    </source>
</reference>
<dbReference type="CDD" id="cd06170">
    <property type="entry name" value="LuxR_C_like"/>
    <property type="match status" value="1"/>
</dbReference>
<dbReference type="AlphaFoldDB" id="A0A7J5UTD5"/>
<keyword evidence="1" id="KW-0547">Nucleotide-binding</keyword>
<comment type="caution">
    <text evidence="4">The sequence shown here is derived from an EMBL/GenBank/DDBJ whole genome shotgun (WGS) entry which is preliminary data.</text>
</comment>
<feature type="domain" description="HTH luxR-type" evidence="3">
    <location>
        <begin position="878"/>
        <end position="943"/>
    </location>
</feature>
<dbReference type="InterPro" id="IPR036388">
    <property type="entry name" value="WH-like_DNA-bd_sf"/>
</dbReference>
<dbReference type="EMBL" id="WHJE01000008">
    <property type="protein sequence ID" value="KAE8765540.1"/>
    <property type="molecule type" value="Genomic_DNA"/>
</dbReference>
<dbReference type="GO" id="GO:0003677">
    <property type="term" value="F:DNA binding"/>
    <property type="evidence" value="ECO:0007669"/>
    <property type="project" value="InterPro"/>
</dbReference>
<dbReference type="Gene3D" id="3.40.50.300">
    <property type="entry name" value="P-loop containing nucleotide triphosphate hydrolases"/>
    <property type="match status" value="1"/>
</dbReference>
<accession>A0A7J5UTD5</accession>
<dbReference type="Pfam" id="PF00196">
    <property type="entry name" value="GerE"/>
    <property type="match status" value="1"/>
</dbReference>
<dbReference type="SUPFAM" id="SSF52540">
    <property type="entry name" value="P-loop containing nucleoside triphosphate hydrolases"/>
    <property type="match status" value="1"/>
</dbReference>
<dbReference type="InterPro" id="IPR041664">
    <property type="entry name" value="AAA_16"/>
</dbReference>
<dbReference type="Pfam" id="PF13191">
    <property type="entry name" value="AAA_16"/>
    <property type="match status" value="1"/>
</dbReference>
<protein>
    <submittedName>
        <fullName evidence="4">AAA family ATPase</fullName>
    </submittedName>
</protein>
<evidence type="ECO:0000313" key="5">
    <source>
        <dbReference type="Proteomes" id="UP000451860"/>
    </source>
</evidence>
<evidence type="ECO:0000259" key="3">
    <source>
        <dbReference type="PROSITE" id="PS50043"/>
    </source>
</evidence>
<dbReference type="OrthoDB" id="5476461at2"/>
<dbReference type="InterPro" id="IPR016032">
    <property type="entry name" value="Sig_transdc_resp-reg_C-effctor"/>
</dbReference>
<organism evidence="4 5">
    <name type="scientific">Georgenia thermotolerans</name>
    <dbReference type="NCBI Taxonomy" id="527326"/>
    <lineage>
        <taxon>Bacteria</taxon>
        <taxon>Bacillati</taxon>
        <taxon>Actinomycetota</taxon>
        <taxon>Actinomycetes</taxon>
        <taxon>Micrococcales</taxon>
        <taxon>Bogoriellaceae</taxon>
        <taxon>Georgenia</taxon>
    </lineage>
</organism>
<dbReference type="Gene3D" id="1.25.40.10">
    <property type="entry name" value="Tetratricopeptide repeat domain"/>
    <property type="match status" value="1"/>
</dbReference>
<dbReference type="SMART" id="SM00421">
    <property type="entry name" value="HTH_LUXR"/>
    <property type="match status" value="1"/>
</dbReference>
<dbReference type="InterPro" id="IPR011990">
    <property type="entry name" value="TPR-like_helical_dom_sf"/>
</dbReference>
<keyword evidence="2" id="KW-0067">ATP-binding</keyword>
<dbReference type="InterPro" id="IPR000792">
    <property type="entry name" value="Tscrpt_reg_LuxR_C"/>
</dbReference>
<dbReference type="Gene3D" id="1.10.10.10">
    <property type="entry name" value="Winged helix-like DNA-binding domain superfamily/Winged helix DNA-binding domain"/>
    <property type="match status" value="1"/>
</dbReference>
<name>A0A7J5UTD5_9MICO</name>
<dbReference type="PANTHER" id="PTHR16305:SF35">
    <property type="entry name" value="TRANSCRIPTIONAL ACTIVATOR DOMAIN"/>
    <property type="match status" value="1"/>
</dbReference>
<dbReference type="SUPFAM" id="SSF46894">
    <property type="entry name" value="C-terminal effector domain of the bipartite response regulators"/>
    <property type="match status" value="1"/>
</dbReference>
<evidence type="ECO:0000256" key="1">
    <source>
        <dbReference type="ARBA" id="ARBA00022741"/>
    </source>
</evidence>
<gene>
    <name evidence="4" type="ORF">GB883_03185</name>
</gene>
<dbReference type="SUPFAM" id="SSF48452">
    <property type="entry name" value="TPR-like"/>
    <property type="match status" value="1"/>
</dbReference>
<dbReference type="PROSITE" id="PS50043">
    <property type="entry name" value="HTH_LUXR_2"/>
    <property type="match status" value="1"/>
</dbReference>
<keyword evidence="5" id="KW-1185">Reference proteome</keyword>
<evidence type="ECO:0000256" key="2">
    <source>
        <dbReference type="ARBA" id="ARBA00022840"/>
    </source>
</evidence>
<dbReference type="PRINTS" id="PR00038">
    <property type="entry name" value="HTHLUXR"/>
</dbReference>
<dbReference type="InterPro" id="IPR027417">
    <property type="entry name" value="P-loop_NTPase"/>
</dbReference>